<comment type="caution">
    <text evidence="4">The sequence shown here is derived from an EMBL/GenBank/DDBJ whole genome shotgun (WGS) entry which is preliminary data.</text>
</comment>
<dbReference type="PANTHER" id="PTHR11880">
    <property type="entry name" value="RIBOSOMAL PROTEIN S19P FAMILY MEMBER"/>
    <property type="match status" value="1"/>
</dbReference>
<keyword evidence="3" id="KW-0687">Ribonucleoprotein</keyword>
<dbReference type="InterPro" id="IPR002222">
    <property type="entry name" value="Ribosomal_uS19"/>
</dbReference>
<reference evidence="4" key="1">
    <citation type="submission" date="2023-07" db="EMBL/GenBank/DDBJ databases">
        <title>A chromosome-level genome assembly of Lolium multiflorum.</title>
        <authorList>
            <person name="Chen Y."/>
            <person name="Copetti D."/>
            <person name="Kolliker R."/>
            <person name="Studer B."/>
        </authorList>
    </citation>
    <scope>NUCLEOTIDE SEQUENCE</scope>
    <source>
        <strain evidence="4">02402/16</strain>
        <tissue evidence="4">Leaf</tissue>
    </source>
</reference>
<evidence type="ECO:0000256" key="1">
    <source>
        <dbReference type="ARBA" id="ARBA00007345"/>
    </source>
</evidence>
<dbReference type="AlphaFoldDB" id="A0AAD8S0K7"/>
<dbReference type="Gene3D" id="3.30.860.10">
    <property type="entry name" value="30s Ribosomal Protein S19, Chain A"/>
    <property type="match status" value="2"/>
</dbReference>
<proteinExistence type="inferred from homology"/>
<evidence type="ECO:0000256" key="2">
    <source>
        <dbReference type="ARBA" id="ARBA00022980"/>
    </source>
</evidence>
<organism evidence="4 5">
    <name type="scientific">Lolium multiflorum</name>
    <name type="common">Italian ryegrass</name>
    <name type="synonym">Lolium perenne subsp. multiflorum</name>
    <dbReference type="NCBI Taxonomy" id="4521"/>
    <lineage>
        <taxon>Eukaryota</taxon>
        <taxon>Viridiplantae</taxon>
        <taxon>Streptophyta</taxon>
        <taxon>Embryophyta</taxon>
        <taxon>Tracheophyta</taxon>
        <taxon>Spermatophyta</taxon>
        <taxon>Magnoliopsida</taxon>
        <taxon>Liliopsida</taxon>
        <taxon>Poales</taxon>
        <taxon>Poaceae</taxon>
        <taxon>BOP clade</taxon>
        <taxon>Pooideae</taxon>
        <taxon>Poodae</taxon>
        <taxon>Poeae</taxon>
        <taxon>Poeae Chloroplast Group 2 (Poeae type)</taxon>
        <taxon>Loliodinae</taxon>
        <taxon>Loliinae</taxon>
        <taxon>Lolium</taxon>
    </lineage>
</organism>
<dbReference type="GO" id="GO:0003735">
    <property type="term" value="F:structural constituent of ribosome"/>
    <property type="evidence" value="ECO:0007669"/>
    <property type="project" value="InterPro"/>
</dbReference>
<evidence type="ECO:0000256" key="3">
    <source>
        <dbReference type="ARBA" id="ARBA00023274"/>
    </source>
</evidence>
<dbReference type="InterPro" id="IPR023575">
    <property type="entry name" value="Ribosomal_uS19_SF"/>
</dbReference>
<dbReference type="EMBL" id="JAUUTY010000004">
    <property type="protein sequence ID" value="KAK1643424.1"/>
    <property type="molecule type" value="Genomic_DNA"/>
</dbReference>
<gene>
    <name evidence="4" type="ORF">QYE76_061229</name>
</gene>
<keyword evidence="5" id="KW-1185">Reference proteome</keyword>
<dbReference type="GO" id="GO:0006412">
    <property type="term" value="P:translation"/>
    <property type="evidence" value="ECO:0007669"/>
    <property type="project" value="InterPro"/>
</dbReference>
<sequence>MRRLIPDWRPPARRGRSWFSYRGVDLDALLDMSSEDLVQPLPARARRVLFELRSTVRCSVTDVLGLIRFASMVCGLVRFSRGKRKPMALVKKLRKAVEIKPEMIGHYLAEFSLSKPVKHRRPGIGATHSSGSFPSK</sequence>
<name>A0AAD8S0K7_LOLMU</name>
<dbReference type="Proteomes" id="UP001231189">
    <property type="component" value="Unassembled WGS sequence"/>
</dbReference>
<evidence type="ECO:0000313" key="5">
    <source>
        <dbReference type="Proteomes" id="UP001231189"/>
    </source>
</evidence>
<accession>A0AAD8S0K7</accession>
<protein>
    <submittedName>
        <fullName evidence="4">Uncharacterized protein</fullName>
    </submittedName>
</protein>
<keyword evidence="2" id="KW-0689">Ribosomal protein</keyword>
<comment type="similarity">
    <text evidence="1">Belongs to the universal ribosomal protein uS19 family.</text>
</comment>
<dbReference type="GO" id="GO:0000028">
    <property type="term" value="P:ribosomal small subunit assembly"/>
    <property type="evidence" value="ECO:0007669"/>
    <property type="project" value="TreeGrafter"/>
</dbReference>
<dbReference type="PANTHER" id="PTHR11880:SF53">
    <property type="entry name" value="SMALL RIBOSOMAL SUBUNIT PROTEIN US19U-RELATED"/>
    <property type="match status" value="1"/>
</dbReference>
<dbReference type="GO" id="GO:0022627">
    <property type="term" value="C:cytosolic small ribosomal subunit"/>
    <property type="evidence" value="ECO:0007669"/>
    <property type="project" value="TreeGrafter"/>
</dbReference>
<evidence type="ECO:0000313" key="4">
    <source>
        <dbReference type="EMBL" id="KAK1643424.1"/>
    </source>
</evidence>